<keyword evidence="6 8" id="KW-0472">Membrane</keyword>
<dbReference type="Proteomes" id="UP000825935">
    <property type="component" value="Chromosome 27"/>
</dbReference>
<evidence type="ECO:0000256" key="6">
    <source>
        <dbReference type="ARBA" id="ARBA00023136"/>
    </source>
</evidence>
<dbReference type="InterPro" id="IPR029962">
    <property type="entry name" value="TBL"/>
</dbReference>
<evidence type="ECO:0000259" key="10">
    <source>
        <dbReference type="Pfam" id="PF14416"/>
    </source>
</evidence>
<accession>A0A8T2RHN2</accession>
<keyword evidence="12" id="KW-1185">Reference proteome</keyword>
<dbReference type="OrthoDB" id="630188at2759"/>
<evidence type="ECO:0000256" key="7">
    <source>
        <dbReference type="SAM" id="MobiDB-lite"/>
    </source>
</evidence>
<dbReference type="Pfam" id="PF14416">
    <property type="entry name" value="PMR5N"/>
    <property type="match status" value="1"/>
</dbReference>
<comment type="similarity">
    <text evidence="2">Belongs to the PC-esterase family. TBL subfamily.</text>
</comment>
<keyword evidence="5 8" id="KW-1133">Transmembrane helix</keyword>
<evidence type="ECO:0000256" key="3">
    <source>
        <dbReference type="ARBA" id="ARBA00022692"/>
    </source>
</evidence>
<dbReference type="GO" id="GO:0016020">
    <property type="term" value="C:membrane"/>
    <property type="evidence" value="ECO:0007669"/>
    <property type="project" value="UniProtKB-SubCell"/>
</dbReference>
<evidence type="ECO:0000256" key="2">
    <source>
        <dbReference type="ARBA" id="ARBA00007727"/>
    </source>
</evidence>
<feature type="region of interest" description="Disordered" evidence="7">
    <location>
        <begin position="128"/>
        <end position="150"/>
    </location>
</feature>
<keyword evidence="3 8" id="KW-0812">Transmembrane</keyword>
<evidence type="ECO:0000256" key="1">
    <source>
        <dbReference type="ARBA" id="ARBA00004167"/>
    </source>
</evidence>
<comment type="subcellular location">
    <subcellularLocation>
        <location evidence="1">Membrane</location>
        <topology evidence="1">Single-pass membrane protein</topology>
    </subcellularLocation>
</comment>
<dbReference type="PANTHER" id="PTHR32285">
    <property type="entry name" value="PROTEIN TRICHOME BIREFRINGENCE-LIKE 9-RELATED"/>
    <property type="match status" value="1"/>
</dbReference>
<evidence type="ECO:0008006" key="13">
    <source>
        <dbReference type="Google" id="ProtNLM"/>
    </source>
</evidence>
<evidence type="ECO:0000256" key="4">
    <source>
        <dbReference type="ARBA" id="ARBA00022968"/>
    </source>
</evidence>
<keyword evidence="4" id="KW-0735">Signal-anchor</keyword>
<proteinExistence type="inferred from homology"/>
<dbReference type="EMBL" id="CM035432">
    <property type="protein sequence ID" value="KAH7295098.1"/>
    <property type="molecule type" value="Genomic_DNA"/>
</dbReference>
<reference evidence="11 12" key="1">
    <citation type="submission" date="2021-08" db="EMBL/GenBank/DDBJ databases">
        <title>WGS assembly of Ceratopteris richardii.</title>
        <authorList>
            <person name="Marchant D.B."/>
            <person name="Chen G."/>
            <person name="Jenkins J."/>
            <person name="Shu S."/>
            <person name="Leebens-Mack J."/>
            <person name="Grimwood J."/>
            <person name="Schmutz J."/>
            <person name="Soltis P."/>
            <person name="Soltis D."/>
            <person name="Chen Z.-H."/>
        </authorList>
    </citation>
    <scope>NUCLEOTIDE SEQUENCE [LARGE SCALE GENOMIC DNA]</scope>
    <source>
        <strain evidence="11">Whitten #5841</strain>
        <tissue evidence="11">Leaf</tissue>
    </source>
</reference>
<evidence type="ECO:0000256" key="8">
    <source>
        <dbReference type="SAM" id="Phobius"/>
    </source>
</evidence>
<feature type="compositionally biased region" description="Polar residues" evidence="7">
    <location>
        <begin position="128"/>
        <end position="145"/>
    </location>
</feature>
<dbReference type="AlphaFoldDB" id="A0A8T2RHN2"/>
<dbReference type="GO" id="GO:0016413">
    <property type="term" value="F:O-acetyltransferase activity"/>
    <property type="evidence" value="ECO:0007669"/>
    <property type="project" value="InterPro"/>
</dbReference>
<sequence>MKDVKGLTWLYGMKLHLSMNWPTSLSAAGGSVLVLVAIVSVLFLNVWWFLDSPPHQPNVIFLGAGEGADGTAMHAKVDPIFPVPVDPSEEDAPVVPVEANQTSPSVKLLNDVPVEPIPDVRAVPAEVNRTSQVTRESPLSPQPLSETCDLSEGEWIPDPSPPLYTNETCPYIQLSQNCLKNGRPDRDYLQWRWKPFGCELPPFIAARFLKLMRGKKMVFIGDSLARNHMQALLCALTQVEDPVNLFSDPKDKQYKWFFSSYNFTLTNLWSPFLVNYTVEGDIYNLYLDVPEKIWVSELAQYDVAVISTGYWYYRKSLYHTNSKIVGASPNSGLNATRVEILSTMRSVLSNVLMHLTTVYRGVTIFRTITVDHFEHGSWSNGGLCNRTSPFSHRHGDDSLPPFPWMNSEISKVQKQEVDKAMTSMSDSSRLKMINVTYSSYLRPDGHPGPYRIQQLNEPANDCLHWCMPGPIDMWNQLVYHTLQGIFG</sequence>
<evidence type="ECO:0000313" key="11">
    <source>
        <dbReference type="EMBL" id="KAH7295098.1"/>
    </source>
</evidence>
<feature type="domain" description="Trichome birefringence-like C-terminal" evidence="9">
    <location>
        <begin position="200"/>
        <end position="480"/>
    </location>
</feature>
<name>A0A8T2RHN2_CERRI</name>
<dbReference type="InterPro" id="IPR025846">
    <property type="entry name" value="TBL_N"/>
</dbReference>
<dbReference type="PANTHER" id="PTHR32285:SF48">
    <property type="entry name" value="PROTEIN TRICHOME BIREFRINGENCE-LIKE 19"/>
    <property type="match status" value="1"/>
</dbReference>
<gene>
    <name evidence="11" type="ORF">KP509_27G032300</name>
</gene>
<evidence type="ECO:0000259" key="9">
    <source>
        <dbReference type="Pfam" id="PF13839"/>
    </source>
</evidence>
<feature type="domain" description="Trichome birefringence-like N-terminal" evidence="10">
    <location>
        <begin position="146"/>
        <end position="199"/>
    </location>
</feature>
<dbReference type="GO" id="GO:0005794">
    <property type="term" value="C:Golgi apparatus"/>
    <property type="evidence" value="ECO:0007669"/>
    <property type="project" value="TreeGrafter"/>
</dbReference>
<dbReference type="Pfam" id="PF13839">
    <property type="entry name" value="PC-Esterase"/>
    <property type="match status" value="1"/>
</dbReference>
<dbReference type="InterPro" id="IPR026057">
    <property type="entry name" value="TBL_C"/>
</dbReference>
<feature type="transmembrane region" description="Helical" evidence="8">
    <location>
        <begin position="21"/>
        <end position="50"/>
    </location>
</feature>
<comment type="caution">
    <text evidence="11">The sequence shown here is derived from an EMBL/GenBank/DDBJ whole genome shotgun (WGS) entry which is preliminary data.</text>
</comment>
<protein>
    <recommendedName>
        <fullName evidence="13">Trichome birefringence-like N-terminal domain-containing protein</fullName>
    </recommendedName>
</protein>
<dbReference type="OMA" id="EPANDCL"/>
<organism evidence="11 12">
    <name type="scientific">Ceratopteris richardii</name>
    <name type="common">Triangle waterfern</name>
    <dbReference type="NCBI Taxonomy" id="49495"/>
    <lineage>
        <taxon>Eukaryota</taxon>
        <taxon>Viridiplantae</taxon>
        <taxon>Streptophyta</taxon>
        <taxon>Embryophyta</taxon>
        <taxon>Tracheophyta</taxon>
        <taxon>Polypodiopsida</taxon>
        <taxon>Polypodiidae</taxon>
        <taxon>Polypodiales</taxon>
        <taxon>Pteridineae</taxon>
        <taxon>Pteridaceae</taxon>
        <taxon>Parkerioideae</taxon>
        <taxon>Ceratopteris</taxon>
    </lineage>
</organism>
<evidence type="ECO:0000256" key="5">
    <source>
        <dbReference type="ARBA" id="ARBA00022989"/>
    </source>
</evidence>
<evidence type="ECO:0000313" key="12">
    <source>
        <dbReference type="Proteomes" id="UP000825935"/>
    </source>
</evidence>